<sequence>MIKDSVIDNLENLGFRIDFTLECARFYDGCGHLCGEVFVSHPTDSWIGGKVLQVYWSAGASSELDSMLELIAHGSGKGYMPGLFILKTDAGFIKRGKSLGFTQSDPTLFTKSQLDRVRLRVAALNPVTYKVN</sequence>
<organism evidence="1">
    <name type="scientific">Podoviridae sp. ctdDI2</name>
    <dbReference type="NCBI Taxonomy" id="2826567"/>
    <lineage>
        <taxon>Viruses</taxon>
        <taxon>Duplodnaviria</taxon>
        <taxon>Heunggongvirae</taxon>
        <taxon>Uroviricota</taxon>
        <taxon>Caudoviricetes</taxon>
    </lineage>
</organism>
<accession>A0A8S5NQ54</accession>
<dbReference type="EMBL" id="BK015224">
    <property type="protein sequence ID" value="DAD96825.1"/>
    <property type="molecule type" value="Genomic_DNA"/>
</dbReference>
<protein>
    <submittedName>
        <fullName evidence="1">Uncharacterized protein</fullName>
    </submittedName>
</protein>
<reference evidence="1" key="1">
    <citation type="journal article" date="2021" name="Proc. Natl. Acad. Sci. U.S.A.">
        <title>A Catalog of Tens of Thousands of Viruses from Human Metagenomes Reveals Hidden Associations with Chronic Diseases.</title>
        <authorList>
            <person name="Tisza M.J."/>
            <person name="Buck C.B."/>
        </authorList>
    </citation>
    <scope>NUCLEOTIDE SEQUENCE</scope>
    <source>
        <strain evidence="1">CtdDI2</strain>
    </source>
</reference>
<proteinExistence type="predicted"/>
<evidence type="ECO:0000313" key="1">
    <source>
        <dbReference type="EMBL" id="DAD96825.1"/>
    </source>
</evidence>
<name>A0A8S5NQ54_9CAUD</name>